<name>A0A918ZZ14_9ACTN</name>
<sequence length="175" mass="18664">MSAILGSRIRSWAGVTSALPTTVVSRRQWSPLSDVGRPSGCELPLSPFRAPHSEQTVHGDTCRRHDGIEAITQVGADLKPLSVGSVGTSIAPYQRVRQGWLHPCLKGHTTSETYGGTEMSAGERAKAKAEQIVGKTVRTAAHAVHKETLAAKGAALEARGKMRGAKEQTKGSFKR</sequence>
<organism evidence="1 2">
    <name type="scientific">Streptomyces spiralis</name>
    <dbReference type="NCBI Taxonomy" id="66376"/>
    <lineage>
        <taxon>Bacteria</taxon>
        <taxon>Bacillati</taxon>
        <taxon>Actinomycetota</taxon>
        <taxon>Actinomycetes</taxon>
        <taxon>Kitasatosporales</taxon>
        <taxon>Streptomycetaceae</taxon>
        <taxon>Streptomyces</taxon>
    </lineage>
</organism>
<accession>A0A918ZZ14</accession>
<evidence type="ECO:0000313" key="2">
    <source>
        <dbReference type="Proteomes" id="UP000641386"/>
    </source>
</evidence>
<keyword evidence="2" id="KW-1185">Reference proteome</keyword>
<reference evidence="1" key="2">
    <citation type="submission" date="2020-09" db="EMBL/GenBank/DDBJ databases">
        <authorList>
            <person name="Sun Q."/>
            <person name="Ohkuma M."/>
        </authorList>
    </citation>
    <scope>NUCLEOTIDE SEQUENCE</scope>
    <source>
        <strain evidence="1">JCM 3302</strain>
    </source>
</reference>
<reference evidence="1" key="1">
    <citation type="journal article" date="2014" name="Int. J. Syst. Evol. Microbiol.">
        <title>Complete genome sequence of Corynebacterium casei LMG S-19264T (=DSM 44701T), isolated from a smear-ripened cheese.</title>
        <authorList>
            <consortium name="US DOE Joint Genome Institute (JGI-PGF)"/>
            <person name="Walter F."/>
            <person name="Albersmeier A."/>
            <person name="Kalinowski J."/>
            <person name="Ruckert C."/>
        </authorList>
    </citation>
    <scope>NUCLEOTIDE SEQUENCE</scope>
    <source>
        <strain evidence="1">JCM 3302</strain>
    </source>
</reference>
<dbReference type="EMBL" id="BNBC01000014">
    <property type="protein sequence ID" value="GHE75804.1"/>
    <property type="molecule type" value="Genomic_DNA"/>
</dbReference>
<proteinExistence type="predicted"/>
<gene>
    <name evidence="1" type="ORF">GCM10014715_33240</name>
</gene>
<protein>
    <submittedName>
        <fullName evidence="1">Uncharacterized protein</fullName>
    </submittedName>
</protein>
<dbReference type="AlphaFoldDB" id="A0A918ZZ14"/>
<evidence type="ECO:0000313" key="1">
    <source>
        <dbReference type="EMBL" id="GHE75804.1"/>
    </source>
</evidence>
<dbReference type="Proteomes" id="UP000641386">
    <property type="component" value="Unassembled WGS sequence"/>
</dbReference>
<comment type="caution">
    <text evidence="1">The sequence shown here is derived from an EMBL/GenBank/DDBJ whole genome shotgun (WGS) entry which is preliminary data.</text>
</comment>